<organism evidence="2 3">
    <name type="scientific">Cuscuta campestris</name>
    <dbReference type="NCBI Taxonomy" id="132261"/>
    <lineage>
        <taxon>Eukaryota</taxon>
        <taxon>Viridiplantae</taxon>
        <taxon>Streptophyta</taxon>
        <taxon>Embryophyta</taxon>
        <taxon>Tracheophyta</taxon>
        <taxon>Spermatophyta</taxon>
        <taxon>Magnoliopsida</taxon>
        <taxon>eudicotyledons</taxon>
        <taxon>Gunneridae</taxon>
        <taxon>Pentapetalae</taxon>
        <taxon>asterids</taxon>
        <taxon>lamiids</taxon>
        <taxon>Solanales</taxon>
        <taxon>Convolvulaceae</taxon>
        <taxon>Cuscuteae</taxon>
        <taxon>Cuscuta</taxon>
        <taxon>Cuscuta subgen. Grammica</taxon>
        <taxon>Cuscuta sect. Cleistogrammica</taxon>
    </lineage>
</organism>
<reference evidence="2 3" key="1">
    <citation type="submission" date="2018-04" db="EMBL/GenBank/DDBJ databases">
        <authorList>
            <person name="Vogel A."/>
        </authorList>
    </citation>
    <scope>NUCLEOTIDE SEQUENCE [LARGE SCALE GENOMIC DNA]</scope>
</reference>
<dbReference type="AlphaFoldDB" id="A0A484NE52"/>
<accession>A0A484NE52</accession>
<evidence type="ECO:0000313" key="3">
    <source>
        <dbReference type="Proteomes" id="UP000595140"/>
    </source>
</evidence>
<gene>
    <name evidence="2" type="ORF">CCAM_LOCUS40975</name>
</gene>
<proteinExistence type="predicted"/>
<name>A0A484NE52_9ASTE</name>
<keyword evidence="3" id="KW-1185">Reference proteome</keyword>
<sequence>MKKAVMKIAFRFTPSTSYGLRELVISTDGGGGEAIASEITDGIRRCAPGNGITRSDLVPNSTLGKTDSERLSIRRI</sequence>
<evidence type="ECO:0000313" key="2">
    <source>
        <dbReference type="EMBL" id="VFQ99199.1"/>
    </source>
</evidence>
<dbReference type="EMBL" id="OOIL02006643">
    <property type="protein sequence ID" value="VFQ99199.1"/>
    <property type="molecule type" value="Genomic_DNA"/>
</dbReference>
<protein>
    <submittedName>
        <fullName evidence="2">Uncharacterized protein</fullName>
    </submittedName>
</protein>
<feature type="region of interest" description="Disordered" evidence="1">
    <location>
        <begin position="57"/>
        <end position="76"/>
    </location>
</feature>
<dbReference type="Proteomes" id="UP000595140">
    <property type="component" value="Unassembled WGS sequence"/>
</dbReference>
<evidence type="ECO:0000256" key="1">
    <source>
        <dbReference type="SAM" id="MobiDB-lite"/>
    </source>
</evidence>
<feature type="compositionally biased region" description="Basic and acidic residues" evidence="1">
    <location>
        <begin position="66"/>
        <end position="76"/>
    </location>
</feature>